<dbReference type="AlphaFoldDB" id="A0A9W9KDB7"/>
<name>A0A9W9KDB7_9EURO</name>
<proteinExistence type="predicted"/>
<dbReference type="EMBL" id="JAPMSZ010000005">
    <property type="protein sequence ID" value="KAJ5101578.1"/>
    <property type="molecule type" value="Genomic_DNA"/>
</dbReference>
<gene>
    <name evidence="1" type="ORF">NUU61_003800</name>
</gene>
<protein>
    <submittedName>
        <fullName evidence="1">Uncharacterized protein</fullName>
    </submittedName>
</protein>
<dbReference type="RefSeq" id="XP_056512409.1">
    <property type="nucleotide sequence ID" value="XM_056654382.1"/>
</dbReference>
<dbReference type="OrthoDB" id="2963168at2759"/>
<comment type="caution">
    <text evidence="1">The sequence shown here is derived from an EMBL/GenBank/DDBJ whole genome shotgun (WGS) entry which is preliminary data.</text>
</comment>
<keyword evidence="2" id="KW-1185">Reference proteome</keyword>
<accession>A0A9W9KDB7</accession>
<reference evidence="1" key="2">
    <citation type="journal article" date="2023" name="IMA Fungus">
        <title>Comparative genomic study of the Penicillium genus elucidates a diverse pangenome and 15 lateral gene transfer events.</title>
        <authorList>
            <person name="Petersen C."/>
            <person name="Sorensen T."/>
            <person name="Nielsen M.R."/>
            <person name="Sondergaard T.E."/>
            <person name="Sorensen J.L."/>
            <person name="Fitzpatrick D.A."/>
            <person name="Frisvad J.C."/>
            <person name="Nielsen K.L."/>
        </authorList>
    </citation>
    <scope>NUCLEOTIDE SEQUENCE</scope>
    <source>
        <strain evidence="1">IBT 34128</strain>
    </source>
</reference>
<reference evidence="1" key="1">
    <citation type="submission" date="2022-11" db="EMBL/GenBank/DDBJ databases">
        <authorList>
            <person name="Petersen C."/>
        </authorList>
    </citation>
    <scope>NUCLEOTIDE SEQUENCE</scope>
    <source>
        <strain evidence="1">IBT 34128</strain>
    </source>
</reference>
<evidence type="ECO:0000313" key="2">
    <source>
        <dbReference type="Proteomes" id="UP001141434"/>
    </source>
</evidence>
<dbReference type="GeneID" id="81393550"/>
<organism evidence="1 2">
    <name type="scientific">Penicillium alfredii</name>
    <dbReference type="NCBI Taxonomy" id="1506179"/>
    <lineage>
        <taxon>Eukaryota</taxon>
        <taxon>Fungi</taxon>
        <taxon>Dikarya</taxon>
        <taxon>Ascomycota</taxon>
        <taxon>Pezizomycotina</taxon>
        <taxon>Eurotiomycetes</taxon>
        <taxon>Eurotiomycetidae</taxon>
        <taxon>Eurotiales</taxon>
        <taxon>Aspergillaceae</taxon>
        <taxon>Penicillium</taxon>
    </lineage>
</organism>
<sequence length="202" mass="23586">MERDLQRQLDNRSWLRRDAESIENQWRSQVLPHFERTVKFGFDITEGLEGSEHFALYGLKADAGKKFPKDKIEVSRHPIAFETLVARGAVYRSINKSQGPSRRTAANIGILQTEVYNPVDFQGHRDAEPSRPSVDGQEYVEDTAQWIIKKGVIMHWNQSHKEANYRNFSIHDRWVIKQDVYYNQILDKAKDHFPVEHPQNQG</sequence>
<evidence type="ECO:0000313" key="1">
    <source>
        <dbReference type="EMBL" id="KAJ5101578.1"/>
    </source>
</evidence>
<dbReference type="Proteomes" id="UP001141434">
    <property type="component" value="Unassembled WGS sequence"/>
</dbReference>